<keyword evidence="1" id="KW-1133">Transmembrane helix</keyword>
<proteinExistence type="predicted"/>
<organism evidence="2 3">
    <name type="scientific">Podospora didyma</name>
    <dbReference type="NCBI Taxonomy" id="330526"/>
    <lineage>
        <taxon>Eukaryota</taxon>
        <taxon>Fungi</taxon>
        <taxon>Dikarya</taxon>
        <taxon>Ascomycota</taxon>
        <taxon>Pezizomycotina</taxon>
        <taxon>Sordariomycetes</taxon>
        <taxon>Sordariomycetidae</taxon>
        <taxon>Sordariales</taxon>
        <taxon>Podosporaceae</taxon>
        <taxon>Podospora</taxon>
    </lineage>
</organism>
<name>A0AAE0KDM9_9PEZI</name>
<feature type="transmembrane region" description="Helical" evidence="1">
    <location>
        <begin position="91"/>
        <end position="112"/>
    </location>
</feature>
<feature type="transmembrane region" description="Helical" evidence="1">
    <location>
        <begin position="60"/>
        <end position="85"/>
    </location>
</feature>
<sequence>MGDVVQAKPRPVRSCWAETLVNLTSLHPPVTPDCKASLMVTGDPQVGISLSFLLFRSRSYFSYSLLFSCPSGSGIGLGTPFFVSFWAGHTVVFLCIFLLFLSLLFLICPALLSRTWDWIGSARGADELGSSVFFVHISFLFL</sequence>
<evidence type="ECO:0000256" key="1">
    <source>
        <dbReference type="SAM" id="Phobius"/>
    </source>
</evidence>
<keyword evidence="1" id="KW-0472">Membrane</keyword>
<dbReference type="Proteomes" id="UP001285441">
    <property type="component" value="Unassembled WGS sequence"/>
</dbReference>
<reference evidence="2" key="2">
    <citation type="submission" date="2023-06" db="EMBL/GenBank/DDBJ databases">
        <authorList>
            <consortium name="Lawrence Berkeley National Laboratory"/>
            <person name="Haridas S."/>
            <person name="Hensen N."/>
            <person name="Bonometti L."/>
            <person name="Westerberg I."/>
            <person name="Brannstrom I.O."/>
            <person name="Guillou S."/>
            <person name="Cros-Aarteil S."/>
            <person name="Calhoun S."/>
            <person name="Kuo A."/>
            <person name="Mondo S."/>
            <person name="Pangilinan J."/>
            <person name="Riley R."/>
            <person name="LaButti K."/>
            <person name="Andreopoulos B."/>
            <person name="Lipzen A."/>
            <person name="Chen C."/>
            <person name="Yanf M."/>
            <person name="Daum C."/>
            <person name="Ng V."/>
            <person name="Clum A."/>
            <person name="Steindorff A."/>
            <person name="Ohm R."/>
            <person name="Martin F."/>
            <person name="Silar P."/>
            <person name="Natvig D."/>
            <person name="Lalanne C."/>
            <person name="Gautier V."/>
            <person name="Ament-velasquez S.L."/>
            <person name="Kruys A."/>
            <person name="Hutchinson M.I."/>
            <person name="Powell A.J."/>
            <person name="Barry K."/>
            <person name="Miller A.N."/>
            <person name="Grigoriev I.V."/>
            <person name="Debuchy R."/>
            <person name="Gladieux P."/>
            <person name="Thoren M.H."/>
            <person name="Johannesson H."/>
        </authorList>
    </citation>
    <scope>NUCLEOTIDE SEQUENCE</scope>
    <source>
        <strain evidence="2">CBS 232.78</strain>
    </source>
</reference>
<evidence type="ECO:0000313" key="2">
    <source>
        <dbReference type="EMBL" id="KAK3374793.1"/>
    </source>
</evidence>
<dbReference type="AlphaFoldDB" id="A0AAE0KDM9"/>
<comment type="caution">
    <text evidence="2">The sequence shown here is derived from an EMBL/GenBank/DDBJ whole genome shotgun (WGS) entry which is preliminary data.</text>
</comment>
<gene>
    <name evidence="2" type="ORF">B0H63DRAFT_256431</name>
</gene>
<evidence type="ECO:0000313" key="3">
    <source>
        <dbReference type="Proteomes" id="UP001285441"/>
    </source>
</evidence>
<reference evidence="2" key="1">
    <citation type="journal article" date="2023" name="Mol. Phylogenet. Evol.">
        <title>Genome-scale phylogeny and comparative genomics of the fungal order Sordariales.</title>
        <authorList>
            <person name="Hensen N."/>
            <person name="Bonometti L."/>
            <person name="Westerberg I."/>
            <person name="Brannstrom I.O."/>
            <person name="Guillou S."/>
            <person name="Cros-Aarteil S."/>
            <person name="Calhoun S."/>
            <person name="Haridas S."/>
            <person name="Kuo A."/>
            <person name="Mondo S."/>
            <person name="Pangilinan J."/>
            <person name="Riley R."/>
            <person name="LaButti K."/>
            <person name="Andreopoulos B."/>
            <person name="Lipzen A."/>
            <person name="Chen C."/>
            <person name="Yan M."/>
            <person name="Daum C."/>
            <person name="Ng V."/>
            <person name="Clum A."/>
            <person name="Steindorff A."/>
            <person name="Ohm R.A."/>
            <person name="Martin F."/>
            <person name="Silar P."/>
            <person name="Natvig D.O."/>
            <person name="Lalanne C."/>
            <person name="Gautier V."/>
            <person name="Ament-Velasquez S.L."/>
            <person name="Kruys A."/>
            <person name="Hutchinson M.I."/>
            <person name="Powell A.J."/>
            <person name="Barry K."/>
            <person name="Miller A.N."/>
            <person name="Grigoriev I.V."/>
            <person name="Debuchy R."/>
            <person name="Gladieux P."/>
            <person name="Hiltunen Thoren M."/>
            <person name="Johannesson H."/>
        </authorList>
    </citation>
    <scope>NUCLEOTIDE SEQUENCE</scope>
    <source>
        <strain evidence="2">CBS 232.78</strain>
    </source>
</reference>
<keyword evidence="3" id="KW-1185">Reference proteome</keyword>
<accession>A0AAE0KDM9</accession>
<protein>
    <submittedName>
        <fullName evidence="2">Uncharacterized protein</fullName>
    </submittedName>
</protein>
<dbReference type="EMBL" id="JAULSW010000007">
    <property type="protein sequence ID" value="KAK3374793.1"/>
    <property type="molecule type" value="Genomic_DNA"/>
</dbReference>
<keyword evidence="1" id="KW-0812">Transmembrane</keyword>